<gene>
    <name evidence="2" type="ORF">ACHHYP_01120</name>
</gene>
<feature type="repeat" description="ANK" evidence="1">
    <location>
        <begin position="265"/>
        <end position="297"/>
    </location>
</feature>
<dbReference type="SMART" id="SM00248">
    <property type="entry name" value="ANK"/>
    <property type="match status" value="5"/>
</dbReference>
<dbReference type="PROSITE" id="PS50088">
    <property type="entry name" value="ANK_REPEAT"/>
    <property type="match status" value="3"/>
</dbReference>
<dbReference type="SUPFAM" id="SSF48403">
    <property type="entry name" value="Ankyrin repeat"/>
    <property type="match status" value="1"/>
</dbReference>
<keyword evidence="3" id="KW-1185">Reference proteome</keyword>
<dbReference type="Proteomes" id="UP000243579">
    <property type="component" value="Unassembled WGS sequence"/>
</dbReference>
<dbReference type="STRING" id="1202772.A0A1V9Z9C4"/>
<comment type="caution">
    <text evidence="2">The sequence shown here is derived from an EMBL/GenBank/DDBJ whole genome shotgun (WGS) entry which is preliminary data.</text>
</comment>
<organism evidence="2 3">
    <name type="scientific">Achlya hypogyna</name>
    <name type="common">Oomycete</name>
    <name type="synonym">Protoachlya hypogyna</name>
    <dbReference type="NCBI Taxonomy" id="1202772"/>
    <lineage>
        <taxon>Eukaryota</taxon>
        <taxon>Sar</taxon>
        <taxon>Stramenopiles</taxon>
        <taxon>Oomycota</taxon>
        <taxon>Saprolegniomycetes</taxon>
        <taxon>Saprolegniales</taxon>
        <taxon>Achlyaceae</taxon>
        <taxon>Achlya</taxon>
    </lineage>
</organism>
<proteinExistence type="predicted"/>
<accession>A0A1V9Z9C4</accession>
<evidence type="ECO:0000313" key="2">
    <source>
        <dbReference type="EMBL" id="OQR94583.1"/>
    </source>
</evidence>
<dbReference type="Pfam" id="PF12796">
    <property type="entry name" value="Ank_2"/>
    <property type="match status" value="1"/>
</dbReference>
<sequence>MPVAVCPQVRRRSSAPESDASLLSTPFVEEALPWLHDNFRVVDFSIVVGSSPSTLLRIGCATCSTDAASVLDETKGVLPLDVPSGFLALPSFVYRVRFQASGCEKWGKLRMIQRIYFAKDDVFVRDVRFSGTLPPDGETATWNIQWPVNPFKARVDRGHFLAAHRDQPIRSDIFYFANDRFLAHHRATFRFVSLRVATAVLLQRVEDNAPSEKVARALHIAAFNCTAASLQDGAQLLHTAVSHRAMGTIKVLVAHGTDINSPDAAHQTVLHAAVQRSDFELAWFLLEQGANVDGAVNSSTLTPLHAAIMAGNVAMVELLLHAGATIGPACALRATPCDPMHCDHASALLSAYVWGQPEAAAMLLRMGADANDARGPYPRQTILAASLGLRDDDRMRHVVALLEHGAAASIHVPNRLGTTAMLVAVKRQLHAVVELFVHYQAMASVPTFNEAALAEAAVANSDRRMLEILGLDAAALLPPDAAMVEEAQYDAMRDHLALAQDMAMHFDAHVDAGNHADYSQAALISTVDNEAWMHEIRATGQTTAIAVTAEEATGDCANPFVADAASPEHGLVDAGDDGTMVVTADDGISRAVDTHGPIHDAYFQRAEPEDMPPVPPVEIESVSEDASMNVNASLVEAGDDGTMVVTKPDGPARDDFALGPVFNAYFVQTPAEAVAGEDDSCRRHEQGTLKAVGSIIDAYFEEATLDDGSRVRFDEIDVSDDDDIAEPVVDLQNPLVVV</sequence>
<dbReference type="Gene3D" id="1.25.40.20">
    <property type="entry name" value="Ankyrin repeat-containing domain"/>
    <property type="match status" value="2"/>
</dbReference>
<evidence type="ECO:0000313" key="3">
    <source>
        <dbReference type="Proteomes" id="UP000243579"/>
    </source>
</evidence>
<dbReference type="InterPro" id="IPR052391">
    <property type="entry name" value="E3_Ligase-Neurotoxin"/>
</dbReference>
<dbReference type="PANTHER" id="PTHR24133">
    <property type="entry name" value="ANKYRIN DOMAIN-CONTAINING"/>
    <property type="match status" value="1"/>
</dbReference>
<keyword evidence="1" id="KW-0040">ANK repeat</keyword>
<dbReference type="Gene3D" id="2.70.50.40">
    <property type="entry name" value="GMP phosphodiesterase, delta subunit"/>
    <property type="match status" value="1"/>
</dbReference>
<reference evidence="2 3" key="1">
    <citation type="journal article" date="2014" name="Genome Biol. Evol.">
        <title>The secreted proteins of Achlya hypogyna and Thraustotheca clavata identify the ancestral oomycete secretome and reveal gene acquisitions by horizontal gene transfer.</title>
        <authorList>
            <person name="Misner I."/>
            <person name="Blouin N."/>
            <person name="Leonard G."/>
            <person name="Richards T.A."/>
            <person name="Lane C.E."/>
        </authorList>
    </citation>
    <scope>NUCLEOTIDE SEQUENCE [LARGE SCALE GENOMIC DNA]</scope>
    <source>
        <strain evidence="2 3">ATCC 48635</strain>
    </source>
</reference>
<dbReference type="EMBL" id="JNBR01000358">
    <property type="protein sequence ID" value="OQR94583.1"/>
    <property type="molecule type" value="Genomic_DNA"/>
</dbReference>
<dbReference type="PROSITE" id="PS50297">
    <property type="entry name" value="ANK_REP_REGION"/>
    <property type="match status" value="3"/>
</dbReference>
<dbReference type="PANTHER" id="PTHR24133:SF40">
    <property type="entry name" value="ANKYRIN REPEAT DOMAIN 44"/>
    <property type="match status" value="1"/>
</dbReference>
<dbReference type="InterPro" id="IPR036770">
    <property type="entry name" value="Ankyrin_rpt-contain_sf"/>
</dbReference>
<protein>
    <submittedName>
        <fullName evidence="2">Uncharacterized protein</fullName>
    </submittedName>
</protein>
<feature type="repeat" description="ANK" evidence="1">
    <location>
        <begin position="299"/>
        <end position="326"/>
    </location>
</feature>
<name>A0A1V9Z9C4_ACHHY</name>
<dbReference type="InterPro" id="IPR037036">
    <property type="entry name" value="PDED_dom_sf"/>
</dbReference>
<feature type="repeat" description="ANK" evidence="1">
    <location>
        <begin position="232"/>
        <end position="264"/>
    </location>
</feature>
<evidence type="ECO:0000256" key="1">
    <source>
        <dbReference type="PROSITE-ProRule" id="PRU00023"/>
    </source>
</evidence>
<dbReference type="AlphaFoldDB" id="A0A1V9Z9C4"/>
<dbReference type="OrthoDB" id="2384350at2759"/>
<dbReference type="InterPro" id="IPR002110">
    <property type="entry name" value="Ankyrin_rpt"/>
</dbReference>